<keyword evidence="10" id="KW-0418">Kinase</keyword>
<dbReference type="SUPFAM" id="SSF55785">
    <property type="entry name" value="PYP-like sensor domain (PAS domain)"/>
    <property type="match status" value="2"/>
</dbReference>
<dbReference type="RefSeq" id="WP_182162389.1">
    <property type="nucleotide sequence ID" value="NZ_JACEZT010000006.1"/>
</dbReference>
<accession>A0A7W2IBY5</accession>
<evidence type="ECO:0000256" key="18">
    <source>
        <dbReference type="PROSITE-ProRule" id="PRU00110"/>
    </source>
</evidence>
<evidence type="ECO:0000256" key="7">
    <source>
        <dbReference type="ARBA" id="ARBA00022692"/>
    </source>
</evidence>
<keyword evidence="13" id="KW-0902">Two-component regulatory system</keyword>
<feature type="domain" description="Response regulatory" evidence="22">
    <location>
        <begin position="957"/>
        <end position="1074"/>
    </location>
</feature>
<feature type="domain" description="PAS" evidence="23">
    <location>
        <begin position="397"/>
        <end position="463"/>
    </location>
</feature>
<dbReference type="Gene3D" id="1.20.120.160">
    <property type="entry name" value="HPT domain"/>
    <property type="match status" value="1"/>
</dbReference>
<dbReference type="PRINTS" id="PR00344">
    <property type="entry name" value="BCTRLSENSOR"/>
</dbReference>
<feature type="modified residue" description="4-aspartylphosphate" evidence="19">
    <location>
        <position position="1007"/>
    </location>
</feature>
<evidence type="ECO:0000256" key="3">
    <source>
        <dbReference type="ARBA" id="ARBA00012438"/>
    </source>
</evidence>
<dbReference type="Pfam" id="PF00512">
    <property type="entry name" value="HisKA"/>
    <property type="match status" value="1"/>
</dbReference>
<dbReference type="Proteomes" id="UP000534388">
    <property type="component" value="Unassembled WGS sequence"/>
</dbReference>
<evidence type="ECO:0000256" key="8">
    <source>
        <dbReference type="ARBA" id="ARBA00022729"/>
    </source>
</evidence>
<dbReference type="Gene3D" id="3.40.50.2300">
    <property type="match status" value="1"/>
</dbReference>
<dbReference type="Pfam" id="PF00989">
    <property type="entry name" value="PAS"/>
    <property type="match status" value="1"/>
</dbReference>
<dbReference type="Pfam" id="PF08447">
    <property type="entry name" value="PAS_3"/>
    <property type="match status" value="1"/>
</dbReference>
<gene>
    <name evidence="26" type="ORF">H3H37_11200</name>
</gene>
<dbReference type="InterPro" id="IPR011006">
    <property type="entry name" value="CheY-like_superfamily"/>
</dbReference>
<dbReference type="Gene3D" id="1.10.287.130">
    <property type="match status" value="1"/>
</dbReference>
<dbReference type="InterPro" id="IPR003661">
    <property type="entry name" value="HisK_dim/P_dom"/>
</dbReference>
<dbReference type="PROSITE" id="PS50112">
    <property type="entry name" value="PAS"/>
    <property type="match status" value="1"/>
</dbReference>
<dbReference type="Pfam" id="PF01627">
    <property type="entry name" value="Hpt"/>
    <property type="match status" value="1"/>
</dbReference>
<comment type="function">
    <text evidence="16">Member of the two-component regulatory system BvgS/BvgA. Phosphorylates BvgA via a four-step phosphorelay in response to environmental signals.</text>
</comment>
<reference evidence="26 27" key="1">
    <citation type="submission" date="2020-07" db="EMBL/GenBank/DDBJ databases">
        <title>Novel species isolated from subtropical streams in China.</title>
        <authorList>
            <person name="Lu H."/>
        </authorList>
    </citation>
    <scope>NUCLEOTIDE SEQUENCE [LARGE SCALE GENOMIC DNA]</scope>
    <source>
        <strain evidence="26 27">LX20W</strain>
    </source>
</reference>
<dbReference type="InterPro" id="IPR036890">
    <property type="entry name" value="HATPase_C_sf"/>
</dbReference>
<dbReference type="InterPro" id="IPR000700">
    <property type="entry name" value="PAS-assoc_C"/>
</dbReference>
<dbReference type="CDD" id="cd00082">
    <property type="entry name" value="HisKA"/>
    <property type="match status" value="1"/>
</dbReference>
<evidence type="ECO:0000256" key="4">
    <source>
        <dbReference type="ARBA" id="ARBA00022475"/>
    </source>
</evidence>
<dbReference type="InterPro" id="IPR003594">
    <property type="entry name" value="HATPase_dom"/>
</dbReference>
<dbReference type="PROSITE" id="PS50109">
    <property type="entry name" value="HIS_KIN"/>
    <property type="match status" value="1"/>
</dbReference>
<dbReference type="CDD" id="cd17546">
    <property type="entry name" value="REC_hyHK_CKI1_RcsC-like"/>
    <property type="match status" value="1"/>
</dbReference>
<dbReference type="PANTHER" id="PTHR45339">
    <property type="entry name" value="HYBRID SIGNAL TRANSDUCTION HISTIDINE KINASE J"/>
    <property type="match status" value="1"/>
</dbReference>
<comment type="caution">
    <text evidence="26">The sequence shown here is derived from an EMBL/GenBank/DDBJ whole genome shotgun (WGS) entry which is preliminary data.</text>
</comment>
<dbReference type="InterPro" id="IPR008207">
    <property type="entry name" value="Sig_transdc_His_kin_Hpt_dom"/>
</dbReference>
<dbReference type="InterPro" id="IPR001610">
    <property type="entry name" value="PAC"/>
</dbReference>
<dbReference type="SUPFAM" id="SSF47384">
    <property type="entry name" value="Homodimeric domain of signal transducing histidine kinase"/>
    <property type="match status" value="1"/>
</dbReference>
<keyword evidence="11" id="KW-0067">ATP-binding</keyword>
<dbReference type="GO" id="GO:0005524">
    <property type="term" value="F:ATP binding"/>
    <property type="evidence" value="ECO:0007669"/>
    <property type="project" value="UniProtKB-KW"/>
</dbReference>
<dbReference type="EC" id="2.7.13.3" evidence="3"/>
<feature type="modified residue" description="Phosphohistidine" evidence="18">
    <location>
        <position position="1153"/>
    </location>
</feature>
<dbReference type="SUPFAM" id="SSF103190">
    <property type="entry name" value="Sensory domain-like"/>
    <property type="match status" value="1"/>
</dbReference>
<dbReference type="InterPro" id="IPR013767">
    <property type="entry name" value="PAS_fold"/>
</dbReference>
<evidence type="ECO:0000256" key="17">
    <source>
        <dbReference type="ARBA" id="ARBA00070152"/>
    </source>
</evidence>
<feature type="domain" description="Histidine kinase" evidence="21">
    <location>
        <begin position="680"/>
        <end position="922"/>
    </location>
</feature>
<protein>
    <recommendedName>
        <fullName evidence="17">Virulence sensor protein BvgS</fullName>
        <ecNumber evidence="3">2.7.13.3</ecNumber>
    </recommendedName>
</protein>
<dbReference type="Pfam" id="PF02518">
    <property type="entry name" value="HATPase_c"/>
    <property type="match status" value="1"/>
</dbReference>
<evidence type="ECO:0000256" key="15">
    <source>
        <dbReference type="ARBA" id="ARBA00023136"/>
    </source>
</evidence>
<keyword evidence="15 20" id="KW-0472">Membrane</keyword>
<dbReference type="PROSITE" id="PS50110">
    <property type="entry name" value="RESPONSE_REGULATORY"/>
    <property type="match status" value="1"/>
</dbReference>
<evidence type="ECO:0000313" key="26">
    <source>
        <dbReference type="EMBL" id="MBA5637620.1"/>
    </source>
</evidence>
<name>A0A7W2IBY5_9BURK</name>
<dbReference type="GO" id="GO:0006355">
    <property type="term" value="P:regulation of DNA-templated transcription"/>
    <property type="evidence" value="ECO:0007669"/>
    <property type="project" value="InterPro"/>
</dbReference>
<dbReference type="Gene3D" id="3.30.565.10">
    <property type="entry name" value="Histidine kinase-like ATPase, C-terminal domain"/>
    <property type="match status" value="1"/>
</dbReference>
<dbReference type="SMART" id="SM00388">
    <property type="entry name" value="HisKA"/>
    <property type="match status" value="1"/>
</dbReference>
<evidence type="ECO:0000259" key="22">
    <source>
        <dbReference type="PROSITE" id="PS50110"/>
    </source>
</evidence>
<dbReference type="SUPFAM" id="SSF55874">
    <property type="entry name" value="ATPase domain of HSP90 chaperone/DNA topoisomerase II/histidine kinase"/>
    <property type="match status" value="1"/>
</dbReference>
<keyword evidence="7 20" id="KW-0812">Transmembrane</keyword>
<dbReference type="CDD" id="cd00130">
    <property type="entry name" value="PAS"/>
    <property type="match status" value="2"/>
</dbReference>
<dbReference type="CDD" id="cd16922">
    <property type="entry name" value="HATPase_EvgS-ArcB-TorS-like"/>
    <property type="match status" value="1"/>
</dbReference>
<keyword evidence="9" id="KW-0547">Nucleotide-binding</keyword>
<feature type="domain" description="PAC" evidence="24">
    <location>
        <begin position="481"/>
        <end position="533"/>
    </location>
</feature>
<dbReference type="GO" id="GO:0000155">
    <property type="term" value="F:phosphorelay sensor kinase activity"/>
    <property type="evidence" value="ECO:0007669"/>
    <property type="project" value="InterPro"/>
</dbReference>
<organism evidence="26 27">
    <name type="scientific">Rugamonas brunnea</name>
    <dbReference type="NCBI Taxonomy" id="2758569"/>
    <lineage>
        <taxon>Bacteria</taxon>
        <taxon>Pseudomonadati</taxon>
        <taxon>Pseudomonadota</taxon>
        <taxon>Betaproteobacteria</taxon>
        <taxon>Burkholderiales</taxon>
        <taxon>Oxalobacteraceae</taxon>
        <taxon>Telluria group</taxon>
        <taxon>Rugamonas</taxon>
    </lineage>
</organism>
<evidence type="ECO:0000256" key="9">
    <source>
        <dbReference type="ARBA" id="ARBA00022741"/>
    </source>
</evidence>
<dbReference type="EMBL" id="JACEZT010000006">
    <property type="protein sequence ID" value="MBA5637620.1"/>
    <property type="molecule type" value="Genomic_DNA"/>
</dbReference>
<proteinExistence type="predicted"/>
<dbReference type="GO" id="GO:0005886">
    <property type="term" value="C:plasma membrane"/>
    <property type="evidence" value="ECO:0007669"/>
    <property type="project" value="UniProtKB-SubCell"/>
</dbReference>
<feature type="domain" description="HPt" evidence="25">
    <location>
        <begin position="1113"/>
        <end position="1212"/>
    </location>
</feature>
<dbReference type="SMART" id="SM00448">
    <property type="entry name" value="REC"/>
    <property type="match status" value="1"/>
</dbReference>
<dbReference type="InterPro" id="IPR001789">
    <property type="entry name" value="Sig_transdc_resp-reg_receiver"/>
</dbReference>
<evidence type="ECO:0000256" key="16">
    <source>
        <dbReference type="ARBA" id="ARBA00058004"/>
    </source>
</evidence>
<dbReference type="InterPro" id="IPR029151">
    <property type="entry name" value="Sensor-like_sf"/>
</dbReference>
<feature type="domain" description="PAC" evidence="24">
    <location>
        <begin position="610"/>
        <end position="662"/>
    </location>
</feature>
<evidence type="ECO:0000256" key="13">
    <source>
        <dbReference type="ARBA" id="ARBA00023012"/>
    </source>
</evidence>
<evidence type="ECO:0000256" key="12">
    <source>
        <dbReference type="ARBA" id="ARBA00022989"/>
    </source>
</evidence>
<dbReference type="SUPFAM" id="SSF52172">
    <property type="entry name" value="CheY-like"/>
    <property type="match status" value="1"/>
</dbReference>
<evidence type="ECO:0000256" key="14">
    <source>
        <dbReference type="ARBA" id="ARBA00023026"/>
    </source>
</evidence>
<evidence type="ECO:0000256" key="19">
    <source>
        <dbReference type="PROSITE-ProRule" id="PRU00169"/>
    </source>
</evidence>
<keyword evidence="6" id="KW-0808">Transferase</keyword>
<keyword evidence="8" id="KW-0732">Signal</keyword>
<dbReference type="InterPro" id="IPR004358">
    <property type="entry name" value="Sig_transdc_His_kin-like_C"/>
</dbReference>
<evidence type="ECO:0000259" key="25">
    <source>
        <dbReference type="PROSITE" id="PS50894"/>
    </source>
</evidence>
<comment type="catalytic activity">
    <reaction evidence="1">
        <text>ATP + protein L-histidine = ADP + protein N-phospho-L-histidine.</text>
        <dbReference type="EC" id="2.7.13.3"/>
    </reaction>
</comment>
<dbReference type="SUPFAM" id="SSF47226">
    <property type="entry name" value="Histidine-containing phosphotransfer domain, HPT domain"/>
    <property type="match status" value="1"/>
</dbReference>
<dbReference type="PROSITE" id="PS50894">
    <property type="entry name" value="HPT"/>
    <property type="match status" value="1"/>
</dbReference>
<keyword evidence="27" id="KW-1185">Reference proteome</keyword>
<keyword evidence="4" id="KW-1003">Cell membrane</keyword>
<dbReference type="Pfam" id="PF00072">
    <property type="entry name" value="Response_reg"/>
    <property type="match status" value="1"/>
</dbReference>
<evidence type="ECO:0000256" key="1">
    <source>
        <dbReference type="ARBA" id="ARBA00000085"/>
    </source>
</evidence>
<keyword evidence="5 19" id="KW-0597">Phosphoprotein</keyword>
<dbReference type="NCBIfam" id="TIGR00229">
    <property type="entry name" value="sensory_box"/>
    <property type="match status" value="2"/>
</dbReference>
<evidence type="ECO:0000256" key="20">
    <source>
        <dbReference type="SAM" id="Phobius"/>
    </source>
</evidence>
<dbReference type="FunFam" id="3.30.565.10:FF:000010">
    <property type="entry name" value="Sensor histidine kinase RcsC"/>
    <property type="match status" value="1"/>
</dbReference>
<evidence type="ECO:0000256" key="11">
    <source>
        <dbReference type="ARBA" id="ARBA00022840"/>
    </source>
</evidence>
<dbReference type="SMART" id="SM00091">
    <property type="entry name" value="PAS"/>
    <property type="match status" value="2"/>
</dbReference>
<evidence type="ECO:0000313" key="27">
    <source>
        <dbReference type="Proteomes" id="UP000534388"/>
    </source>
</evidence>
<dbReference type="PROSITE" id="PS50113">
    <property type="entry name" value="PAC"/>
    <property type="match status" value="2"/>
</dbReference>
<dbReference type="Gene3D" id="3.30.450.20">
    <property type="entry name" value="PAS domain"/>
    <property type="match status" value="3"/>
</dbReference>
<comment type="subcellular location">
    <subcellularLocation>
        <location evidence="2">Cell membrane</location>
        <topology evidence="2">Multi-pass membrane protein</topology>
    </subcellularLocation>
</comment>
<evidence type="ECO:0000259" key="23">
    <source>
        <dbReference type="PROSITE" id="PS50112"/>
    </source>
</evidence>
<dbReference type="Gene3D" id="2.10.70.100">
    <property type="match status" value="1"/>
</dbReference>
<evidence type="ECO:0000259" key="21">
    <source>
        <dbReference type="PROSITE" id="PS50109"/>
    </source>
</evidence>
<dbReference type="SMART" id="SM00086">
    <property type="entry name" value="PAC"/>
    <property type="match status" value="2"/>
</dbReference>
<dbReference type="InterPro" id="IPR005467">
    <property type="entry name" value="His_kinase_dom"/>
</dbReference>
<evidence type="ECO:0000256" key="6">
    <source>
        <dbReference type="ARBA" id="ARBA00022679"/>
    </source>
</evidence>
<evidence type="ECO:0000256" key="5">
    <source>
        <dbReference type="ARBA" id="ARBA00022553"/>
    </source>
</evidence>
<dbReference type="InterPro" id="IPR036097">
    <property type="entry name" value="HisK_dim/P_sf"/>
</dbReference>
<dbReference type="InterPro" id="IPR035965">
    <property type="entry name" value="PAS-like_dom_sf"/>
</dbReference>
<dbReference type="InterPro" id="IPR013655">
    <property type="entry name" value="PAS_fold_3"/>
</dbReference>
<feature type="transmembrane region" description="Helical" evidence="20">
    <location>
        <begin position="21"/>
        <end position="39"/>
    </location>
</feature>
<dbReference type="SMART" id="SM00387">
    <property type="entry name" value="HATPase_c"/>
    <property type="match status" value="1"/>
</dbReference>
<keyword evidence="12 20" id="KW-1133">Transmembrane helix</keyword>
<dbReference type="PANTHER" id="PTHR45339:SF1">
    <property type="entry name" value="HYBRID SIGNAL TRANSDUCTION HISTIDINE KINASE J"/>
    <property type="match status" value="1"/>
</dbReference>
<keyword evidence="14" id="KW-0843">Virulence</keyword>
<evidence type="ECO:0000256" key="2">
    <source>
        <dbReference type="ARBA" id="ARBA00004651"/>
    </source>
</evidence>
<sequence>MRDKTSAIAPYLKRYATWRRAGVALLLAGALGAVTYWVGQREEQRAIAAAESRLLGRSAANASLLAQQIGTLERDALFLASLPPLRGIARADANSGYDTLEATPIGLWQRRLTSIFKAYAGTNPDILQVSLIDVAGQGRELLRVNRIGASIVAANAGQLRQAAQEPHVQAALRLTPGQVYVSDIGFERAGGRTATPATPVLLAATPVLDEQHQPFVVIVIDYAARAILTPPAANLPPDLSAYLTNGRGDFLLHPQPGHAFGFERGRPLRWQDEFRLQDGSARPPLARYDGPDGPVLVAARRVSIDPRHPERDLTLALAAPLAPAIWAGHMAQLMLLAAMLCGGLLVGGAGYTLRRQRRRLDEYRVAATARIRELNVSLEQQVRERTRQIESVTILQRAILAHASYSIIATDTDGIIRLFNPAAERMLGYQAAELLGKYTPERLHDRDEVAARAVALSQELGREIAPGFEVFVAKARMGMDNEYAYTYVRKDGSTFPALLSVSALREDSGAIIGFLGIASDISAREQDRRTLVAARDQLLNASRVAELGIWTWEPASDTVEWNERMFDFYDVPEQERGGPSYAGWQDRLHPDDKARVLAGLRAAASGTARQQTTFRIVCRDGTLRYMQAVTSQERDRLGQVVRVLGINRDITSEHEAEQTLRAAMAAADAASRAKSEFLANMSHEIRSPLNAVLGMLALLKQTTLDARQRDYTDKCEGAGRALLGILNDVLDFSRVEAGKLTLDPHTFSIRDLLHEVDIILSANVGARAIALHYELADDLPPWVVGDALRLRQVLLNLGGNAIKFTHEGEVAISVAVVPADVTAPAPEDDHGGQGSQGGDDNRAALALRFAVRDTGIGIAPEQLAHIFDGFSQGEASTARRYGGSGLGLAISQRLVQMMGGTLTVDSTPGAGSTFSFVLPLQRGLAPAQGTPAMAPVTAAGAGAPAGTTPAAPLTGLRLLLVEDSPINQQVAGELLRHAGATVDVADHGQAALDALAAGPRYDCVLMDVQMPGMDGYQATRLIRALPGMADLPIIAMTANAMQSDRELAFQAGMNDHVGKPFDLPRLLAVIAHHTGRAASDGAPHATPAALAPLHVPPALGINGAAALARFNGNASVYQRALQRFAADCGPLAAQVPETLDSPAAKAAAARQLHSIKGLGATVGADALAALAQSMELLLRSQASPMDWQMEHARLIAEARRAASAAAELAAGMAQHLAAFTGEADDGVRADAGALPQELDRLRRLLEASSLDALPLFERLLHEQRTALEPEAASLEAAMESFDLVRAAAICQSILDRLSPTPHSGRQEPDHAQALS</sequence>
<evidence type="ECO:0000256" key="10">
    <source>
        <dbReference type="ARBA" id="ARBA00022777"/>
    </source>
</evidence>
<dbReference type="InterPro" id="IPR036641">
    <property type="entry name" value="HPT_dom_sf"/>
</dbReference>
<dbReference type="InterPro" id="IPR000014">
    <property type="entry name" value="PAS"/>
</dbReference>
<evidence type="ECO:0000259" key="24">
    <source>
        <dbReference type="PROSITE" id="PS50113"/>
    </source>
</evidence>